<evidence type="ECO:0000313" key="2">
    <source>
        <dbReference type="Proteomes" id="UP000765509"/>
    </source>
</evidence>
<accession>A0A9Q3DK25</accession>
<reference evidence="1" key="1">
    <citation type="submission" date="2021-03" db="EMBL/GenBank/DDBJ databases">
        <title>Draft genome sequence of rust myrtle Austropuccinia psidii MF-1, a brazilian biotype.</title>
        <authorList>
            <person name="Quecine M.C."/>
            <person name="Pachon D.M.R."/>
            <person name="Bonatelli M.L."/>
            <person name="Correr F.H."/>
            <person name="Franceschini L.M."/>
            <person name="Leite T.F."/>
            <person name="Margarido G.R.A."/>
            <person name="Almeida C.A."/>
            <person name="Ferrarezi J.A."/>
            <person name="Labate C.A."/>
        </authorList>
    </citation>
    <scope>NUCLEOTIDE SEQUENCE</scope>
    <source>
        <strain evidence="1">MF-1</strain>
    </source>
</reference>
<keyword evidence="2" id="KW-1185">Reference proteome</keyword>
<dbReference type="PANTHER" id="PTHR33064">
    <property type="entry name" value="POL PROTEIN"/>
    <property type="match status" value="1"/>
</dbReference>
<dbReference type="InterPro" id="IPR043502">
    <property type="entry name" value="DNA/RNA_pol_sf"/>
</dbReference>
<name>A0A9Q3DK25_9BASI</name>
<proteinExistence type="predicted"/>
<protein>
    <submittedName>
        <fullName evidence="1">Uncharacterized protein</fullName>
    </submittedName>
</protein>
<sequence>MPEAKEEIQSFLRFAGYYRQNIRDFASIERLLYNYCEKDTVFERTVDRVKAFESLRKALTTDPLLLIPEFKLYIEASGDELGDALYQVQIINDKPVE</sequence>
<gene>
    <name evidence="1" type="ORF">O181_044450</name>
</gene>
<dbReference type="EMBL" id="AVOT02018099">
    <property type="protein sequence ID" value="MBW0504735.1"/>
    <property type="molecule type" value="Genomic_DNA"/>
</dbReference>
<dbReference type="InterPro" id="IPR043128">
    <property type="entry name" value="Rev_trsase/Diguanyl_cyclase"/>
</dbReference>
<dbReference type="AlphaFoldDB" id="A0A9Q3DK25"/>
<organism evidence="1 2">
    <name type="scientific">Austropuccinia psidii MF-1</name>
    <dbReference type="NCBI Taxonomy" id="1389203"/>
    <lineage>
        <taxon>Eukaryota</taxon>
        <taxon>Fungi</taxon>
        <taxon>Dikarya</taxon>
        <taxon>Basidiomycota</taxon>
        <taxon>Pucciniomycotina</taxon>
        <taxon>Pucciniomycetes</taxon>
        <taxon>Pucciniales</taxon>
        <taxon>Sphaerophragmiaceae</taxon>
        <taxon>Austropuccinia</taxon>
    </lineage>
</organism>
<dbReference type="Proteomes" id="UP000765509">
    <property type="component" value="Unassembled WGS sequence"/>
</dbReference>
<dbReference type="Gene3D" id="3.30.70.270">
    <property type="match status" value="1"/>
</dbReference>
<dbReference type="InterPro" id="IPR051320">
    <property type="entry name" value="Viral_Replic_Matur_Polypro"/>
</dbReference>
<dbReference type="SUPFAM" id="SSF56672">
    <property type="entry name" value="DNA/RNA polymerases"/>
    <property type="match status" value="1"/>
</dbReference>
<dbReference type="PANTHER" id="PTHR33064:SF37">
    <property type="entry name" value="RIBONUCLEASE H"/>
    <property type="match status" value="1"/>
</dbReference>
<evidence type="ECO:0000313" key="1">
    <source>
        <dbReference type="EMBL" id="MBW0504735.1"/>
    </source>
</evidence>
<comment type="caution">
    <text evidence="1">The sequence shown here is derived from an EMBL/GenBank/DDBJ whole genome shotgun (WGS) entry which is preliminary data.</text>
</comment>